<dbReference type="STRING" id="1122155.SAMN02745158_01433"/>
<dbReference type="AlphaFoldDB" id="A0A1M4W124"/>
<evidence type="ECO:0000259" key="1">
    <source>
        <dbReference type="Pfam" id="PF18978"/>
    </source>
</evidence>
<dbReference type="OrthoDB" id="9813299at2"/>
<proteinExistence type="predicted"/>
<accession>A0A1M4W124</accession>
<sequence length="234" mass="25688">MQKNNDECLICKERLVYLEKAEQMECALCHKIETSNCRCASGHYVCSECHMKGIDSFLGVCLSETSKNPYDILLKLMTLPSCHMHGPEHHILVGSSLLTAYKNAGGGIDLQKALLEMQSRGRQVPGSICGLWGSCGAAVSTGITVSIITGASPLSEESWGWCNEMTSRVLAHEAKIGGPRCCKRNSTIAVLEATDFIREKFDVRMEKPEKIICGYTAKNNQCIGLRCPFNPQNP</sequence>
<reference evidence="2 3" key="1">
    <citation type="submission" date="2016-11" db="EMBL/GenBank/DDBJ databases">
        <authorList>
            <person name="Jaros S."/>
            <person name="Januszkiewicz K."/>
            <person name="Wedrychowicz H."/>
        </authorList>
    </citation>
    <scope>NUCLEOTIDE SEQUENCE [LARGE SCALE GENOMIC DNA]</scope>
    <source>
        <strain evidence="2 3">DSM 17459</strain>
    </source>
</reference>
<dbReference type="Pfam" id="PF18978">
    <property type="entry name" value="DUF5714"/>
    <property type="match status" value="1"/>
</dbReference>
<evidence type="ECO:0000313" key="3">
    <source>
        <dbReference type="Proteomes" id="UP000184245"/>
    </source>
</evidence>
<keyword evidence="3" id="KW-1185">Reference proteome</keyword>
<protein>
    <recommendedName>
        <fullName evidence="1">DUF5714 domain-containing protein</fullName>
    </recommendedName>
</protein>
<name>A0A1M4W124_9CLOT</name>
<dbReference type="EMBL" id="FQVI01000005">
    <property type="protein sequence ID" value="SHE74916.1"/>
    <property type="molecule type" value="Genomic_DNA"/>
</dbReference>
<gene>
    <name evidence="2" type="ORF">SAMN02745158_01433</name>
</gene>
<evidence type="ECO:0000313" key="2">
    <source>
        <dbReference type="EMBL" id="SHE74916.1"/>
    </source>
</evidence>
<dbReference type="InterPro" id="IPR043768">
    <property type="entry name" value="DUF5714"/>
</dbReference>
<organism evidence="2 3">
    <name type="scientific">Lactonifactor longoviformis DSM 17459</name>
    <dbReference type="NCBI Taxonomy" id="1122155"/>
    <lineage>
        <taxon>Bacteria</taxon>
        <taxon>Bacillati</taxon>
        <taxon>Bacillota</taxon>
        <taxon>Clostridia</taxon>
        <taxon>Eubacteriales</taxon>
        <taxon>Clostridiaceae</taxon>
        <taxon>Lactonifactor</taxon>
    </lineage>
</organism>
<dbReference type="RefSeq" id="WP_072850360.1">
    <property type="nucleotide sequence ID" value="NZ_FQVI01000005.1"/>
</dbReference>
<dbReference type="Proteomes" id="UP000184245">
    <property type="component" value="Unassembled WGS sequence"/>
</dbReference>
<feature type="domain" description="DUF5714" evidence="1">
    <location>
        <begin position="60"/>
        <end position="229"/>
    </location>
</feature>